<evidence type="ECO:0000259" key="2">
    <source>
        <dbReference type="Pfam" id="PF11800"/>
    </source>
</evidence>
<name>A0A2T5UPW6_9HYPH</name>
<keyword evidence="4" id="KW-1185">Reference proteome</keyword>
<sequence length="377" mass="41927">MQTSSSGGRRASKAALEARALGFEKDRVVTRKELTQIIRDAQKALQLRPSVRLVLQVLASCWGEQMLEGRLLVWPSNDYIAEKTGLSERAIRYAVRSMIADKLVLPKDSANGKRFAIKNRVGDVIDAFGFDLRPLYARAHEFAEIVDAIDLEREARKRAHDDLTIMRRATQATLEALLEASPAPRTDDLVEAFEDLVSRTPRRASPAPIDHLLEQWSALKDLAEKRLLEAGSGGNTCRLIDTNNETSHHCNKAFETGKAREAAPEPLSLRLVVEATPCLAEYGVALGDWRDAYAAARQFRPLLGAHHSAWEEAVEGLGLETATATVLYVTQLLDDDATSGAGRIRNPGGYFRALIRLMIEGRFNLSAELNRLKYRRE</sequence>
<proteinExistence type="predicted"/>
<dbReference type="InterPro" id="IPR036388">
    <property type="entry name" value="WH-like_DNA-bd_sf"/>
</dbReference>
<accession>A0A2T5UPW6</accession>
<dbReference type="Pfam" id="PF11800">
    <property type="entry name" value="RP-C_C"/>
    <property type="match status" value="1"/>
</dbReference>
<dbReference type="AlphaFoldDB" id="A0A2T5UPW6"/>
<dbReference type="EMBL" id="QAYG01000016">
    <property type="protein sequence ID" value="PTW53558.1"/>
    <property type="molecule type" value="Genomic_DNA"/>
</dbReference>
<dbReference type="Pfam" id="PF03428">
    <property type="entry name" value="RP-C"/>
    <property type="match status" value="1"/>
</dbReference>
<dbReference type="InterPro" id="IPR021760">
    <property type="entry name" value="RepC_C"/>
</dbReference>
<dbReference type="InterPro" id="IPR047611">
    <property type="entry name" value="RepABC_RepC"/>
</dbReference>
<gene>
    <name evidence="3" type="ORF">C8N35_11613</name>
</gene>
<feature type="domain" description="Plasmid replication protein C C-terminal" evidence="2">
    <location>
        <begin position="269"/>
        <end position="367"/>
    </location>
</feature>
<dbReference type="NCBIfam" id="NF040974">
    <property type="entry name" value="RepABC_RepC"/>
    <property type="match status" value="1"/>
</dbReference>
<protein>
    <submittedName>
        <fullName evidence="3">Replication initiation protein RepC</fullName>
    </submittedName>
</protein>
<dbReference type="Proteomes" id="UP000244081">
    <property type="component" value="Unassembled WGS sequence"/>
</dbReference>
<evidence type="ECO:0000313" key="4">
    <source>
        <dbReference type="Proteomes" id="UP000244081"/>
    </source>
</evidence>
<reference evidence="3 4" key="1">
    <citation type="submission" date="2018-04" db="EMBL/GenBank/DDBJ databases">
        <title>Genomic Encyclopedia of Archaeal and Bacterial Type Strains, Phase II (KMG-II): from individual species to whole genera.</title>
        <authorList>
            <person name="Goeker M."/>
        </authorList>
    </citation>
    <scope>NUCLEOTIDE SEQUENCE [LARGE SCALE GENOMIC DNA]</scope>
    <source>
        <strain evidence="3 4">DSM 23382</strain>
    </source>
</reference>
<comment type="caution">
    <text evidence="3">The sequence shown here is derived from an EMBL/GenBank/DDBJ whole genome shotgun (WGS) entry which is preliminary data.</text>
</comment>
<organism evidence="3 4">
    <name type="scientific">Breoghania corrubedonensis</name>
    <dbReference type="NCBI Taxonomy" id="665038"/>
    <lineage>
        <taxon>Bacteria</taxon>
        <taxon>Pseudomonadati</taxon>
        <taxon>Pseudomonadota</taxon>
        <taxon>Alphaproteobacteria</taxon>
        <taxon>Hyphomicrobiales</taxon>
        <taxon>Stappiaceae</taxon>
        <taxon>Breoghania</taxon>
    </lineage>
</organism>
<evidence type="ECO:0000313" key="3">
    <source>
        <dbReference type="EMBL" id="PTW53558.1"/>
    </source>
</evidence>
<dbReference type="OrthoDB" id="7488837at2"/>
<dbReference type="InterPro" id="IPR005090">
    <property type="entry name" value="RepC_N"/>
</dbReference>
<feature type="domain" description="Plasmid replication protein C N-terminal" evidence="1">
    <location>
        <begin position="9"/>
        <end position="176"/>
    </location>
</feature>
<dbReference type="RefSeq" id="WP_107992080.1">
    <property type="nucleotide sequence ID" value="NZ_QAYG01000016.1"/>
</dbReference>
<evidence type="ECO:0000259" key="1">
    <source>
        <dbReference type="Pfam" id="PF03428"/>
    </source>
</evidence>
<dbReference type="Gene3D" id="1.10.10.10">
    <property type="entry name" value="Winged helix-like DNA-binding domain superfamily/Winged helix DNA-binding domain"/>
    <property type="match status" value="1"/>
</dbReference>